<dbReference type="GO" id="GO:0046872">
    <property type="term" value="F:metal ion binding"/>
    <property type="evidence" value="ECO:0007669"/>
    <property type="project" value="UniProtKB-UniRule"/>
</dbReference>
<evidence type="ECO:0000256" key="5">
    <source>
        <dbReference type="ARBA" id="ARBA00022525"/>
    </source>
</evidence>
<keyword evidence="12" id="KW-1015">Disulfide bond</keyword>
<keyword evidence="5" id="KW-0964">Secreted</keyword>
<name>A0A9P8NS70_ASPFM</name>
<sequence>MRVAVAAVVLGAGAITSAQLSSIPQCSLNCLTSALGSDGCSELTDFACHCQKSGLVEQVVPCVKQACDVADQQGTNMKKTHSTLRLILSNPRRVAVSKVVVSLCSGVGHPVSVPPVDASAPTSTAAASFPTTASSSNSTTVSGLGGSSRTSFAASPTSTLGSTTLATVNTASPSPSPSPSSSSPALSNGASGIQSGVAQVAGAAILLASVLFLV</sequence>
<dbReference type="PANTHER" id="PTHR37928:SF2">
    <property type="entry name" value="GPI ANCHORED CFEM DOMAIN PROTEIN (AFU_ORTHOLOGUE AFUA_6G10580)"/>
    <property type="match status" value="1"/>
</dbReference>
<evidence type="ECO:0000256" key="17">
    <source>
        <dbReference type="SAM" id="SignalP"/>
    </source>
</evidence>
<feature type="domain" description="CFEM" evidence="18">
    <location>
        <begin position="1"/>
        <end position="129"/>
    </location>
</feature>
<comment type="caution">
    <text evidence="15">Lacks conserved residue(s) required for the propagation of feature annotation.</text>
</comment>
<organism evidence="19 20">
    <name type="scientific">Aspergillus fumigatus</name>
    <name type="common">Neosartorya fumigata</name>
    <dbReference type="NCBI Taxonomy" id="746128"/>
    <lineage>
        <taxon>Eukaryota</taxon>
        <taxon>Fungi</taxon>
        <taxon>Dikarya</taxon>
        <taxon>Ascomycota</taxon>
        <taxon>Pezizomycotina</taxon>
        <taxon>Eurotiomycetes</taxon>
        <taxon>Eurotiomycetidae</taxon>
        <taxon>Eurotiales</taxon>
        <taxon>Aspergillaceae</taxon>
        <taxon>Aspergillus</taxon>
        <taxon>Aspergillus subgen. Fumigati</taxon>
    </lineage>
</organism>
<feature type="signal peptide" evidence="17">
    <location>
        <begin position="1"/>
        <end position="18"/>
    </location>
</feature>
<dbReference type="PANTHER" id="PTHR37928">
    <property type="entry name" value="CFEM DOMAIN PROTEIN (AFU_ORTHOLOGUE AFUA_6G14090)"/>
    <property type="match status" value="1"/>
</dbReference>
<keyword evidence="10 15" id="KW-0408">Iron</keyword>
<dbReference type="SMART" id="SM00747">
    <property type="entry name" value="CFEM"/>
    <property type="match status" value="1"/>
</dbReference>
<evidence type="ECO:0000256" key="8">
    <source>
        <dbReference type="ARBA" id="ARBA00022723"/>
    </source>
</evidence>
<keyword evidence="11" id="KW-0472">Membrane</keyword>
<keyword evidence="7" id="KW-0336">GPI-anchor</keyword>
<dbReference type="Proteomes" id="UP000813423">
    <property type="component" value="Unassembled WGS sequence"/>
</dbReference>
<evidence type="ECO:0000313" key="20">
    <source>
        <dbReference type="Proteomes" id="UP000813423"/>
    </source>
</evidence>
<proteinExistence type="inferred from homology"/>
<dbReference type="AlphaFoldDB" id="A0A9P8NS70"/>
<evidence type="ECO:0000256" key="13">
    <source>
        <dbReference type="ARBA" id="ARBA00023180"/>
    </source>
</evidence>
<evidence type="ECO:0000256" key="14">
    <source>
        <dbReference type="ARBA" id="ARBA00023288"/>
    </source>
</evidence>
<keyword evidence="13" id="KW-0325">Glycoprotein</keyword>
<dbReference type="Pfam" id="PF05730">
    <property type="entry name" value="CFEM"/>
    <property type="match status" value="1"/>
</dbReference>
<dbReference type="InterPro" id="IPR008427">
    <property type="entry name" value="Extracellular_membr_CFEM_dom"/>
</dbReference>
<dbReference type="InterPro" id="IPR051735">
    <property type="entry name" value="CFEM_domain"/>
</dbReference>
<reference evidence="19" key="1">
    <citation type="submission" date="2021-08" db="EMBL/GenBank/DDBJ databases">
        <title>Global Aspergillus fumigatus from environmental and clinical sources.</title>
        <authorList>
            <person name="Barber A."/>
            <person name="Sae-Ong T."/>
        </authorList>
    </citation>
    <scope>NUCLEOTIDE SEQUENCE</scope>
    <source>
        <strain evidence="19">NRZ-2016-071</strain>
    </source>
</reference>
<evidence type="ECO:0000256" key="6">
    <source>
        <dbReference type="ARBA" id="ARBA00022617"/>
    </source>
</evidence>
<evidence type="ECO:0000259" key="18">
    <source>
        <dbReference type="PROSITE" id="PS52012"/>
    </source>
</evidence>
<evidence type="ECO:0000256" key="12">
    <source>
        <dbReference type="ARBA" id="ARBA00023157"/>
    </source>
</evidence>
<dbReference type="GO" id="GO:0005886">
    <property type="term" value="C:plasma membrane"/>
    <property type="evidence" value="ECO:0007669"/>
    <property type="project" value="UniProtKB-SubCell"/>
</dbReference>
<evidence type="ECO:0000256" key="15">
    <source>
        <dbReference type="PROSITE-ProRule" id="PRU01356"/>
    </source>
</evidence>
<keyword evidence="8 15" id="KW-0479">Metal-binding</keyword>
<dbReference type="GO" id="GO:0005576">
    <property type="term" value="C:extracellular region"/>
    <property type="evidence" value="ECO:0007669"/>
    <property type="project" value="UniProtKB-SubCell"/>
</dbReference>
<evidence type="ECO:0000313" key="19">
    <source>
        <dbReference type="EMBL" id="KAH1911678.1"/>
    </source>
</evidence>
<feature type="compositionally biased region" description="Low complexity" evidence="16">
    <location>
        <begin position="117"/>
        <end position="151"/>
    </location>
</feature>
<dbReference type="GO" id="GO:0098552">
    <property type="term" value="C:side of membrane"/>
    <property type="evidence" value="ECO:0007669"/>
    <property type="project" value="UniProtKB-KW"/>
</dbReference>
<keyword evidence="9 17" id="KW-0732">Signal</keyword>
<comment type="subcellular location">
    <subcellularLocation>
        <location evidence="1">Cell membrane</location>
        <topology evidence="1">Lipid-anchor</topology>
        <topology evidence="1">GPI-anchor</topology>
    </subcellularLocation>
    <subcellularLocation>
        <location evidence="2">Secreted</location>
    </subcellularLocation>
</comment>
<dbReference type="PROSITE" id="PS52012">
    <property type="entry name" value="CFEM"/>
    <property type="match status" value="1"/>
</dbReference>
<evidence type="ECO:0000256" key="1">
    <source>
        <dbReference type="ARBA" id="ARBA00004609"/>
    </source>
</evidence>
<dbReference type="EMBL" id="JAIBSC010000001">
    <property type="protein sequence ID" value="KAH1911678.1"/>
    <property type="molecule type" value="Genomic_DNA"/>
</dbReference>
<feature type="binding site" description="axial binding residue" evidence="15">
    <location>
        <position position="45"/>
    </location>
    <ligand>
        <name>heme</name>
        <dbReference type="ChEBI" id="CHEBI:30413"/>
    </ligand>
    <ligandPart>
        <name>Fe</name>
        <dbReference type="ChEBI" id="CHEBI:18248"/>
    </ligandPart>
</feature>
<evidence type="ECO:0000256" key="3">
    <source>
        <dbReference type="ARBA" id="ARBA00010031"/>
    </source>
</evidence>
<keyword evidence="14" id="KW-0449">Lipoprotein</keyword>
<evidence type="ECO:0000256" key="7">
    <source>
        <dbReference type="ARBA" id="ARBA00022622"/>
    </source>
</evidence>
<gene>
    <name evidence="19" type="ORF">KXV57_000063</name>
</gene>
<evidence type="ECO:0000256" key="4">
    <source>
        <dbReference type="ARBA" id="ARBA00022475"/>
    </source>
</evidence>
<comment type="similarity">
    <text evidence="3">Belongs to the RBT5 family.</text>
</comment>
<keyword evidence="6 15" id="KW-0349">Heme</keyword>
<comment type="caution">
    <text evidence="19">The sequence shown here is derived from an EMBL/GenBank/DDBJ whole genome shotgun (WGS) entry which is preliminary data.</text>
</comment>
<evidence type="ECO:0000256" key="2">
    <source>
        <dbReference type="ARBA" id="ARBA00004613"/>
    </source>
</evidence>
<evidence type="ECO:0000256" key="11">
    <source>
        <dbReference type="ARBA" id="ARBA00023136"/>
    </source>
</evidence>
<feature type="region of interest" description="Disordered" evidence="16">
    <location>
        <begin position="117"/>
        <end position="189"/>
    </location>
</feature>
<keyword evidence="4" id="KW-1003">Cell membrane</keyword>
<accession>A0A9P8NS70</accession>
<feature type="compositionally biased region" description="Polar residues" evidence="16">
    <location>
        <begin position="152"/>
        <end position="171"/>
    </location>
</feature>
<protein>
    <recommendedName>
        <fullName evidence="18">CFEM domain-containing protein</fullName>
    </recommendedName>
</protein>
<evidence type="ECO:0000256" key="10">
    <source>
        <dbReference type="ARBA" id="ARBA00023004"/>
    </source>
</evidence>
<evidence type="ECO:0000256" key="9">
    <source>
        <dbReference type="ARBA" id="ARBA00022729"/>
    </source>
</evidence>
<evidence type="ECO:0000256" key="16">
    <source>
        <dbReference type="SAM" id="MobiDB-lite"/>
    </source>
</evidence>
<feature type="chain" id="PRO_5040118287" description="CFEM domain-containing protein" evidence="17">
    <location>
        <begin position="19"/>
        <end position="214"/>
    </location>
</feature>